<dbReference type="PANTHER" id="PTHR37423:SF2">
    <property type="entry name" value="MEMBRANE-BOUND LYTIC MUREIN TRANSGLYCOSYLASE C"/>
    <property type="match status" value="1"/>
</dbReference>
<dbReference type="PROSITE" id="PS51782">
    <property type="entry name" value="LYSM"/>
    <property type="match status" value="1"/>
</dbReference>
<dbReference type="SUPFAM" id="SSF53955">
    <property type="entry name" value="Lysozyme-like"/>
    <property type="match status" value="1"/>
</dbReference>
<dbReference type="Pfam" id="PF01476">
    <property type="entry name" value="LysM"/>
    <property type="match status" value="1"/>
</dbReference>
<keyword evidence="2" id="KW-0732">Signal</keyword>
<dbReference type="InterPro" id="IPR023346">
    <property type="entry name" value="Lysozyme-like_dom_sf"/>
</dbReference>
<dbReference type="EMBL" id="CP124755">
    <property type="protein sequence ID" value="WGZ91753.1"/>
    <property type="molecule type" value="Genomic_DNA"/>
</dbReference>
<feature type="domain" description="LysM" evidence="3">
    <location>
        <begin position="245"/>
        <end position="289"/>
    </location>
</feature>
<feature type="chain" id="PRO_5041709287" evidence="2">
    <location>
        <begin position="31"/>
        <end position="327"/>
    </location>
</feature>
<dbReference type="Gene3D" id="3.10.350.10">
    <property type="entry name" value="LysM domain"/>
    <property type="match status" value="1"/>
</dbReference>
<comment type="similarity">
    <text evidence="1">Belongs to the transglycosylase Slt family.</text>
</comment>
<feature type="signal peptide" evidence="2">
    <location>
        <begin position="1"/>
        <end position="30"/>
    </location>
</feature>
<dbReference type="CDD" id="cd00118">
    <property type="entry name" value="LysM"/>
    <property type="match status" value="1"/>
</dbReference>
<dbReference type="CDD" id="cd00254">
    <property type="entry name" value="LT-like"/>
    <property type="match status" value="1"/>
</dbReference>
<dbReference type="Gene3D" id="1.10.530.10">
    <property type="match status" value="1"/>
</dbReference>
<dbReference type="InterPro" id="IPR008258">
    <property type="entry name" value="Transglycosylase_SLT_dom_1"/>
</dbReference>
<dbReference type="InterPro" id="IPR018392">
    <property type="entry name" value="LysM"/>
</dbReference>
<accession>A0AA95H939</accession>
<reference evidence="4" key="2">
    <citation type="submission" date="2023-04" db="EMBL/GenBank/DDBJ databases">
        <authorList>
            <person name="Beletskiy A.V."/>
            <person name="Mardanov A.V."/>
            <person name="Ravin N.V."/>
        </authorList>
    </citation>
    <scope>NUCLEOTIDE SEQUENCE</scope>
    <source>
        <strain evidence="4">GKL-01</strain>
    </source>
</reference>
<sequence length="327" mass="35931">MLVRMSAANVFVVSAAVSLISLFGSSSAYAACDQYSPQELHALSTQYQYEIYNAARNQRINPNLIKAVITAESCFREGARSNKGAGGLMQLMPGTARRFGVTNRFDSVENIEGGARYLRWLLNRYGGSVTHAVAAYNAGEGRVDVYGTAVPFQETQTYTRRVLNAYNKLSGNYRPQPQRAQGVRAVYQPAVNRQVQQARPYLASYQRPAPAKAEVGYLPSGGFIQTRGVVATKAEMDACQVKSRTLYTATGFDTIQSVARKYGMDAKYLARLNGIGAPFQLERGQRLRVEICQRAGDNATASSSNKTIAQISSANQVQKDGRWGWEF</sequence>
<dbReference type="SUPFAM" id="SSF54106">
    <property type="entry name" value="LysM domain"/>
    <property type="match status" value="1"/>
</dbReference>
<dbReference type="KEGG" id="tdu:QJT80_04575"/>
<protein>
    <submittedName>
        <fullName evidence="4">Transglycosylase SLT domain-containing protein</fullName>
    </submittedName>
</protein>
<organism evidence="4">
    <name type="scientific">Candidatus Thiocaldithrix dubininis</name>
    <dbReference type="NCBI Taxonomy" id="3080823"/>
    <lineage>
        <taxon>Bacteria</taxon>
        <taxon>Pseudomonadati</taxon>
        <taxon>Pseudomonadota</taxon>
        <taxon>Gammaproteobacteria</taxon>
        <taxon>Thiotrichales</taxon>
        <taxon>Thiotrichaceae</taxon>
        <taxon>Candidatus Thiocaldithrix</taxon>
    </lineage>
</organism>
<dbReference type="InterPro" id="IPR036779">
    <property type="entry name" value="LysM_dom_sf"/>
</dbReference>
<name>A0AA95H939_9GAMM</name>
<reference evidence="4" key="1">
    <citation type="journal article" date="2023" name="Int. J. Mol. Sci.">
        <title>Metagenomics Revealed a New Genus 'Candidatus Thiocaldithrix dubininis' gen. nov., sp. nov. and a New Species 'Candidatus Thiothrix putei' sp. nov. in the Family Thiotrichaceae, Some Members of Which Have Traits of Both Na+- and H+-Motive Energetics.</title>
        <authorList>
            <person name="Ravin N.V."/>
            <person name="Muntyan M.S."/>
            <person name="Smolyakov D.D."/>
            <person name="Rudenko T.S."/>
            <person name="Beletsky A.V."/>
            <person name="Mardanov A.V."/>
            <person name="Grabovich M.Y."/>
        </authorList>
    </citation>
    <scope>NUCLEOTIDE SEQUENCE</scope>
    <source>
        <strain evidence="4">GKL-01</strain>
    </source>
</reference>
<gene>
    <name evidence="4" type="ORF">QJT80_04575</name>
</gene>
<evidence type="ECO:0000259" key="3">
    <source>
        <dbReference type="PROSITE" id="PS51782"/>
    </source>
</evidence>
<dbReference type="AlphaFoldDB" id="A0AA95H939"/>
<proteinExistence type="inferred from homology"/>
<evidence type="ECO:0000313" key="4">
    <source>
        <dbReference type="EMBL" id="WGZ91753.1"/>
    </source>
</evidence>
<dbReference type="PANTHER" id="PTHR37423">
    <property type="entry name" value="SOLUBLE LYTIC MUREIN TRANSGLYCOSYLASE-RELATED"/>
    <property type="match status" value="1"/>
</dbReference>
<evidence type="ECO:0000256" key="2">
    <source>
        <dbReference type="SAM" id="SignalP"/>
    </source>
</evidence>
<dbReference type="Proteomes" id="UP001300672">
    <property type="component" value="Chromosome"/>
</dbReference>
<dbReference type="Pfam" id="PF01464">
    <property type="entry name" value="SLT"/>
    <property type="match status" value="1"/>
</dbReference>
<evidence type="ECO:0000256" key="1">
    <source>
        <dbReference type="ARBA" id="ARBA00007734"/>
    </source>
</evidence>